<dbReference type="Gene3D" id="3.40.50.720">
    <property type="entry name" value="NAD(P)-binding Rossmann-like Domain"/>
    <property type="match status" value="1"/>
</dbReference>
<comment type="similarity">
    <text evidence="5">Belongs to the zinc-containing alcohol dehydrogenase family.</text>
</comment>
<dbReference type="SUPFAM" id="SSF51735">
    <property type="entry name" value="NAD(P)-binding Rossmann-fold domains"/>
    <property type="match status" value="1"/>
</dbReference>
<accession>A0A550CEA7</accession>
<dbReference type="InterPro" id="IPR013154">
    <property type="entry name" value="ADH-like_N"/>
</dbReference>
<dbReference type="EMBL" id="VDMD01000011">
    <property type="protein sequence ID" value="TRM63026.1"/>
    <property type="molecule type" value="Genomic_DNA"/>
</dbReference>
<comment type="cofactor">
    <cofactor evidence="1 5">
        <name>Zn(2+)</name>
        <dbReference type="ChEBI" id="CHEBI:29105"/>
    </cofactor>
</comment>
<keyword evidence="8" id="KW-1185">Reference proteome</keyword>
<dbReference type="Pfam" id="PF08240">
    <property type="entry name" value="ADH_N"/>
    <property type="match status" value="1"/>
</dbReference>
<dbReference type="PANTHER" id="PTHR42683">
    <property type="entry name" value="ALDEHYDE REDUCTASE"/>
    <property type="match status" value="1"/>
</dbReference>
<sequence>MSNTIQAYGAAGPNQKLQPLTIQRRAPDENDVVIDIKYTGICHSDIHIVHGEWGEIPYPMIPGHEIAGIVRSVGKNVTKFKVGDRVGVGNMVNSCRTCNNCKAGEEHFCTGNGKIMSNVATYYGRDPKADFAPTAGGYSQMIVVDKNFVLRIPNSIPLDRAAPLLCAGITMYSPLRQWHAGPGKRVAVVGLGGLGHIGVKMAKAMGCEVTVLSQSLSKKELGLKLGADKYYATADAETFTALKGYFDLIVNTVSTNLNLDQYVSLLRIDGALVEVGVPLNPMSVHAYSLISGRRSLAGSYIGSIRETQEMLNFCAKYGITAEIETIPASQINEAWDRVVKSDVRFRFVIDISTLK</sequence>
<dbReference type="SUPFAM" id="SSF50129">
    <property type="entry name" value="GroES-like"/>
    <property type="match status" value="1"/>
</dbReference>
<evidence type="ECO:0000256" key="1">
    <source>
        <dbReference type="ARBA" id="ARBA00001947"/>
    </source>
</evidence>
<dbReference type="InterPro" id="IPR002328">
    <property type="entry name" value="ADH_Zn_CS"/>
</dbReference>
<dbReference type="InterPro" id="IPR036291">
    <property type="entry name" value="NAD(P)-bd_dom_sf"/>
</dbReference>
<reference evidence="7 8" key="1">
    <citation type="journal article" date="2019" name="New Phytol.">
        <title>Comparative genomics reveals unique wood-decay strategies and fruiting body development in the Schizophyllaceae.</title>
        <authorList>
            <person name="Almasi E."/>
            <person name="Sahu N."/>
            <person name="Krizsan K."/>
            <person name="Balint B."/>
            <person name="Kovacs G.M."/>
            <person name="Kiss B."/>
            <person name="Cseklye J."/>
            <person name="Drula E."/>
            <person name="Henrissat B."/>
            <person name="Nagy I."/>
            <person name="Chovatia M."/>
            <person name="Adam C."/>
            <person name="LaButti K."/>
            <person name="Lipzen A."/>
            <person name="Riley R."/>
            <person name="Grigoriev I.V."/>
            <person name="Nagy L.G."/>
        </authorList>
    </citation>
    <scope>NUCLEOTIDE SEQUENCE [LARGE SCALE GENOMIC DNA]</scope>
    <source>
        <strain evidence="7 8">NL-1724</strain>
    </source>
</reference>
<keyword evidence="4" id="KW-0560">Oxidoreductase</keyword>
<dbReference type="InterPro" id="IPR013149">
    <property type="entry name" value="ADH-like_C"/>
</dbReference>
<evidence type="ECO:0000256" key="2">
    <source>
        <dbReference type="ARBA" id="ARBA00022723"/>
    </source>
</evidence>
<dbReference type="CDD" id="cd05283">
    <property type="entry name" value="CAD1"/>
    <property type="match status" value="1"/>
</dbReference>
<evidence type="ECO:0000313" key="7">
    <source>
        <dbReference type="EMBL" id="TRM63026.1"/>
    </source>
</evidence>
<evidence type="ECO:0000259" key="6">
    <source>
        <dbReference type="SMART" id="SM00829"/>
    </source>
</evidence>
<protein>
    <submittedName>
        <fullName evidence="7">Chaperonin 10-like protein</fullName>
    </submittedName>
</protein>
<evidence type="ECO:0000256" key="5">
    <source>
        <dbReference type="RuleBase" id="RU361277"/>
    </source>
</evidence>
<dbReference type="GO" id="GO:0008270">
    <property type="term" value="F:zinc ion binding"/>
    <property type="evidence" value="ECO:0007669"/>
    <property type="project" value="InterPro"/>
</dbReference>
<evidence type="ECO:0000256" key="4">
    <source>
        <dbReference type="ARBA" id="ARBA00023002"/>
    </source>
</evidence>
<dbReference type="Pfam" id="PF00107">
    <property type="entry name" value="ADH_zinc_N"/>
    <property type="match status" value="1"/>
</dbReference>
<keyword evidence="3 5" id="KW-0862">Zinc</keyword>
<dbReference type="InterPro" id="IPR011032">
    <property type="entry name" value="GroES-like_sf"/>
</dbReference>
<feature type="domain" description="Enoyl reductase (ER)" evidence="6">
    <location>
        <begin position="12"/>
        <end position="349"/>
    </location>
</feature>
<organism evidence="7 8">
    <name type="scientific">Schizophyllum amplum</name>
    <dbReference type="NCBI Taxonomy" id="97359"/>
    <lineage>
        <taxon>Eukaryota</taxon>
        <taxon>Fungi</taxon>
        <taxon>Dikarya</taxon>
        <taxon>Basidiomycota</taxon>
        <taxon>Agaricomycotina</taxon>
        <taxon>Agaricomycetes</taxon>
        <taxon>Agaricomycetidae</taxon>
        <taxon>Agaricales</taxon>
        <taxon>Schizophyllaceae</taxon>
        <taxon>Schizophyllum</taxon>
    </lineage>
</organism>
<dbReference type="FunFam" id="3.40.50.720:FF:000022">
    <property type="entry name" value="Cinnamyl alcohol dehydrogenase"/>
    <property type="match status" value="1"/>
</dbReference>
<dbReference type="SMART" id="SM00829">
    <property type="entry name" value="PKS_ER"/>
    <property type="match status" value="1"/>
</dbReference>
<keyword evidence="2 5" id="KW-0479">Metal-binding</keyword>
<proteinExistence type="inferred from homology"/>
<dbReference type="Gene3D" id="3.90.180.10">
    <property type="entry name" value="Medium-chain alcohol dehydrogenases, catalytic domain"/>
    <property type="match status" value="1"/>
</dbReference>
<comment type="caution">
    <text evidence="7">The sequence shown here is derived from an EMBL/GenBank/DDBJ whole genome shotgun (WGS) entry which is preliminary data.</text>
</comment>
<dbReference type="Proteomes" id="UP000320762">
    <property type="component" value="Unassembled WGS sequence"/>
</dbReference>
<dbReference type="OrthoDB" id="1879366at2759"/>
<name>A0A550CEA7_9AGAR</name>
<gene>
    <name evidence="7" type="ORF">BD626DRAFT_403445</name>
</gene>
<dbReference type="PROSITE" id="PS00059">
    <property type="entry name" value="ADH_ZINC"/>
    <property type="match status" value="1"/>
</dbReference>
<evidence type="ECO:0000256" key="3">
    <source>
        <dbReference type="ARBA" id="ARBA00022833"/>
    </source>
</evidence>
<dbReference type="InterPro" id="IPR020843">
    <property type="entry name" value="ER"/>
</dbReference>
<dbReference type="STRING" id="97359.A0A550CEA7"/>
<evidence type="ECO:0000313" key="8">
    <source>
        <dbReference type="Proteomes" id="UP000320762"/>
    </source>
</evidence>
<dbReference type="GO" id="GO:0016616">
    <property type="term" value="F:oxidoreductase activity, acting on the CH-OH group of donors, NAD or NADP as acceptor"/>
    <property type="evidence" value="ECO:0007669"/>
    <property type="project" value="InterPro"/>
</dbReference>
<dbReference type="InterPro" id="IPR047109">
    <property type="entry name" value="CAD-like"/>
</dbReference>
<dbReference type="AlphaFoldDB" id="A0A550CEA7"/>